<dbReference type="InterPro" id="IPR018967">
    <property type="entry name" value="FeS-contain_CDGSH-typ"/>
</dbReference>
<dbReference type="RefSeq" id="WP_091812550.1">
    <property type="nucleotide sequence ID" value="NZ_FNNE01000004.1"/>
</dbReference>
<evidence type="ECO:0000256" key="4">
    <source>
        <dbReference type="ARBA" id="ARBA00023014"/>
    </source>
</evidence>
<dbReference type="GO" id="GO:0051537">
    <property type="term" value="F:2 iron, 2 sulfur cluster binding"/>
    <property type="evidence" value="ECO:0007669"/>
    <property type="project" value="UniProtKB-KW"/>
</dbReference>
<evidence type="ECO:0000256" key="3">
    <source>
        <dbReference type="ARBA" id="ARBA00023004"/>
    </source>
</evidence>
<dbReference type="OrthoDB" id="9795032at2"/>
<evidence type="ECO:0000259" key="5">
    <source>
        <dbReference type="SMART" id="SM00704"/>
    </source>
</evidence>
<dbReference type="SMART" id="SM00704">
    <property type="entry name" value="ZnF_CDGSH"/>
    <property type="match status" value="2"/>
</dbReference>
<evidence type="ECO:0000256" key="2">
    <source>
        <dbReference type="ARBA" id="ARBA00022723"/>
    </source>
</evidence>
<dbReference type="Pfam" id="PF09360">
    <property type="entry name" value="zf-CDGSH"/>
    <property type="match status" value="2"/>
</dbReference>
<proteinExistence type="predicted"/>
<feature type="domain" description="Iron-binding zinc finger CDGSH type" evidence="5">
    <location>
        <begin position="12"/>
        <end position="49"/>
    </location>
</feature>
<dbReference type="Proteomes" id="UP000199675">
    <property type="component" value="Unassembled WGS sequence"/>
</dbReference>
<dbReference type="PANTHER" id="PTHR46491:SF3">
    <property type="entry name" value="CDGSH IRON-SULFUR DOMAIN-CONTAINING PROTEIN 3, MITOCHONDRIAL"/>
    <property type="match status" value="1"/>
</dbReference>
<name>A0A1H3DM11_9GAMM</name>
<dbReference type="PANTHER" id="PTHR46491">
    <property type="entry name" value="CDGSH IRON SULFUR DOMAIN PROTEIN HOMOLOG"/>
    <property type="match status" value="1"/>
</dbReference>
<feature type="domain" description="Iron-binding zinc finger CDGSH type" evidence="5">
    <location>
        <begin position="50"/>
        <end position="81"/>
    </location>
</feature>
<dbReference type="EMBL" id="FNNE01000013">
    <property type="protein sequence ID" value="SDX67128.1"/>
    <property type="molecule type" value="Genomic_DNA"/>
</dbReference>
<evidence type="ECO:0000256" key="1">
    <source>
        <dbReference type="ARBA" id="ARBA00022714"/>
    </source>
</evidence>
<sequence length="83" mass="9367">MTESTEARIARTTPCAVKVEAGKDYFWCACGRSESQPFCDGSHRGTSFRPVRFRAEKEEWLWFCGCKQTATPPFCDGSHKPLS</sequence>
<dbReference type="GO" id="GO:0046872">
    <property type="term" value="F:metal ion binding"/>
    <property type="evidence" value="ECO:0007669"/>
    <property type="project" value="UniProtKB-KW"/>
</dbReference>
<evidence type="ECO:0000313" key="8">
    <source>
        <dbReference type="Proteomes" id="UP000199675"/>
    </source>
</evidence>
<accession>A0A1H3DM11</accession>
<dbReference type="InterPro" id="IPR052950">
    <property type="entry name" value="CISD"/>
</dbReference>
<dbReference type="Gene3D" id="3.40.5.90">
    <property type="entry name" value="CDGSH iron-sulfur domain, mitoNEET-type"/>
    <property type="match status" value="2"/>
</dbReference>
<gene>
    <name evidence="6" type="ORF">SAMN04487960_104314</name>
    <name evidence="7" type="ORF">SAMN04487960_1134</name>
</gene>
<keyword evidence="2" id="KW-0479">Metal-binding</keyword>
<dbReference type="GO" id="GO:0005737">
    <property type="term" value="C:cytoplasm"/>
    <property type="evidence" value="ECO:0007669"/>
    <property type="project" value="UniProtKB-ARBA"/>
</dbReference>
<protein>
    <submittedName>
        <fullName evidence="7">Iron-binding zinc finger CDGSH type</fullName>
    </submittedName>
</protein>
<reference evidence="7 8" key="1">
    <citation type="submission" date="2016-10" db="EMBL/GenBank/DDBJ databases">
        <authorList>
            <person name="de Groot N.N."/>
        </authorList>
    </citation>
    <scope>NUCLEOTIDE SEQUENCE [LARGE SCALE GENOMIC DNA]</scope>
    <source>
        <strain evidence="7 8">CGMCC 1.7059</strain>
    </source>
</reference>
<evidence type="ECO:0000313" key="7">
    <source>
        <dbReference type="EMBL" id="SDX67128.1"/>
    </source>
</evidence>
<dbReference type="STRING" id="488533.SAMN04487960_104314"/>
<dbReference type="InterPro" id="IPR042216">
    <property type="entry name" value="MitoNEET_CISD"/>
</dbReference>
<dbReference type="AlphaFoldDB" id="A0A1H3DM11"/>
<keyword evidence="1" id="KW-0001">2Fe-2S</keyword>
<organism evidence="7 8">
    <name type="scientific">Marinobacter mobilis</name>
    <dbReference type="NCBI Taxonomy" id="488533"/>
    <lineage>
        <taxon>Bacteria</taxon>
        <taxon>Pseudomonadati</taxon>
        <taxon>Pseudomonadota</taxon>
        <taxon>Gammaproteobacteria</taxon>
        <taxon>Pseudomonadales</taxon>
        <taxon>Marinobacteraceae</taxon>
        <taxon>Marinobacter</taxon>
    </lineage>
</organism>
<keyword evidence="8" id="KW-1185">Reference proteome</keyword>
<evidence type="ECO:0000313" key="6">
    <source>
        <dbReference type="EMBL" id="SDW85342.1"/>
    </source>
</evidence>
<dbReference type="EMBL" id="FNNE01000004">
    <property type="protein sequence ID" value="SDW85342.1"/>
    <property type="molecule type" value="Genomic_DNA"/>
</dbReference>
<keyword evidence="3" id="KW-0408">Iron</keyword>
<keyword evidence="4" id="KW-0411">Iron-sulfur</keyword>